<keyword evidence="1" id="KW-1133">Transmembrane helix</keyword>
<keyword evidence="1" id="KW-0472">Membrane</keyword>
<accession>A0A1H0G0C3</accession>
<feature type="transmembrane region" description="Helical" evidence="1">
    <location>
        <begin position="38"/>
        <end position="63"/>
    </location>
</feature>
<keyword evidence="3" id="KW-1185">Reference proteome</keyword>
<name>A0A1H0G0C3_HALAD</name>
<dbReference type="AlphaFoldDB" id="A0A1H0G0C3"/>
<protein>
    <submittedName>
        <fullName evidence="2">Uncharacterized protein</fullName>
    </submittedName>
</protein>
<dbReference type="STRING" id="240303.SAMN05421677_102179"/>
<dbReference type="OrthoDB" id="2882298at2"/>
<feature type="transmembrane region" description="Helical" evidence="1">
    <location>
        <begin position="6"/>
        <end position="26"/>
    </location>
</feature>
<dbReference type="RefSeq" id="WP_089650951.1">
    <property type="nucleotide sequence ID" value="NZ_FNIZ01000002.1"/>
</dbReference>
<feature type="transmembrane region" description="Helical" evidence="1">
    <location>
        <begin position="69"/>
        <end position="87"/>
    </location>
</feature>
<organism evidence="2 3">
    <name type="scientific">Halobacillus aidingensis</name>
    <dbReference type="NCBI Taxonomy" id="240303"/>
    <lineage>
        <taxon>Bacteria</taxon>
        <taxon>Bacillati</taxon>
        <taxon>Bacillota</taxon>
        <taxon>Bacilli</taxon>
        <taxon>Bacillales</taxon>
        <taxon>Bacillaceae</taxon>
        <taxon>Halobacillus</taxon>
    </lineage>
</organism>
<evidence type="ECO:0000313" key="3">
    <source>
        <dbReference type="Proteomes" id="UP000198860"/>
    </source>
</evidence>
<dbReference type="EMBL" id="FNIZ01000002">
    <property type="protein sequence ID" value="SDO00320.1"/>
    <property type="molecule type" value="Genomic_DNA"/>
</dbReference>
<keyword evidence="1" id="KW-0812">Transmembrane</keyword>
<reference evidence="3" key="1">
    <citation type="submission" date="2016-10" db="EMBL/GenBank/DDBJ databases">
        <authorList>
            <person name="Varghese N."/>
            <person name="Submissions S."/>
        </authorList>
    </citation>
    <scope>NUCLEOTIDE SEQUENCE [LARGE SCALE GENOMIC DNA]</scope>
    <source>
        <strain evidence="3">CGMCC 1.3703</strain>
    </source>
</reference>
<gene>
    <name evidence="2" type="ORF">SAMN05421677_102179</name>
</gene>
<evidence type="ECO:0000256" key="1">
    <source>
        <dbReference type="SAM" id="Phobius"/>
    </source>
</evidence>
<dbReference type="Proteomes" id="UP000198860">
    <property type="component" value="Unassembled WGS sequence"/>
</dbReference>
<sequence length="119" mass="13087">MGISVIVLIFFVIVGIIMVVVPSLIVKKQGRGPFPYKRSLSIGVLLLVHWVLWLSGFYALLPVRVADAIFLPVWFVLCAFGAVFAGLEFKNNAAFAIPLAGFTFVSFVFALFMEGLSQM</sequence>
<proteinExistence type="predicted"/>
<feature type="transmembrane region" description="Helical" evidence="1">
    <location>
        <begin position="94"/>
        <end position="113"/>
    </location>
</feature>
<evidence type="ECO:0000313" key="2">
    <source>
        <dbReference type="EMBL" id="SDO00320.1"/>
    </source>
</evidence>